<dbReference type="EMBL" id="AEQN01000033">
    <property type="protein sequence ID" value="EFV00523.1"/>
    <property type="molecule type" value="Genomic_DNA"/>
</dbReference>
<gene>
    <name evidence="2" type="ORF">HMP0721_2339</name>
</gene>
<evidence type="ECO:0000256" key="1">
    <source>
        <dbReference type="SAM" id="MobiDB-lite"/>
    </source>
</evidence>
<evidence type="ECO:0000313" key="3">
    <source>
        <dbReference type="Proteomes" id="UP000004754"/>
    </source>
</evidence>
<protein>
    <submittedName>
        <fullName evidence="2">Uncharacterized protein</fullName>
    </submittedName>
</protein>
<dbReference type="Proteomes" id="UP000004754">
    <property type="component" value="Unassembled WGS sequence"/>
</dbReference>
<feature type="compositionally biased region" description="Polar residues" evidence="1">
    <location>
        <begin position="29"/>
        <end position="44"/>
    </location>
</feature>
<feature type="region of interest" description="Disordered" evidence="1">
    <location>
        <begin position="29"/>
        <end position="50"/>
    </location>
</feature>
<evidence type="ECO:0000313" key="2">
    <source>
        <dbReference type="EMBL" id="EFV00523.1"/>
    </source>
</evidence>
<dbReference type="AlphaFoldDB" id="E6MK04"/>
<sequence length="50" mass="5507">MGLLLAQIAGLAPKKSVLTIFASEYRNPQRLSSSRRGNAKMNSSDFRDPL</sequence>
<reference evidence="2 3" key="1">
    <citation type="submission" date="2010-12" db="EMBL/GenBank/DDBJ databases">
        <authorList>
            <person name="Muzny D."/>
            <person name="Qin X."/>
            <person name="Deng J."/>
            <person name="Jiang H."/>
            <person name="Liu Y."/>
            <person name="Qu J."/>
            <person name="Song X.-Z."/>
            <person name="Zhang L."/>
            <person name="Thornton R."/>
            <person name="Coyle M."/>
            <person name="Francisco L."/>
            <person name="Jackson L."/>
            <person name="Javaid M."/>
            <person name="Korchina V."/>
            <person name="Kovar C."/>
            <person name="Mata R."/>
            <person name="Mathew T."/>
            <person name="Ngo R."/>
            <person name="Nguyen L."/>
            <person name="Nguyen N."/>
            <person name="Okwuonu G."/>
            <person name="Ongeri F."/>
            <person name="Pham C."/>
            <person name="Simmons D."/>
            <person name="Wilczek-Boney K."/>
            <person name="Hale W."/>
            <person name="Jakkamsetti A."/>
            <person name="Pham P."/>
            <person name="Ruth R."/>
            <person name="San Lucas F."/>
            <person name="Warren J."/>
            <person name="Zhang J."/>
            <person name="Zhao Z."/>
            <person name="Zhou C."/>
            <person name="Zhu D."/>
            <person name="Lee S."/>
            <person name="Bess C."/>
            <person name="Blankenburg K."/>
            <person name="Forbes L."/>
            <person name="Fu Q."/>
            <person name="Gubbala S."/>
            <person name="Hirani K."/>
            <person name="Jayaseelan J.C."/>
            <person name="Lara F."/>
            <person name="Munidasa M."/>
            <person name="Palculict T."/>
            <person name="Patil S."/>
            <person name="Pu L.-L."/>
            <person name="Saada N."/>
            <person name="Tang L."/>
            <person name="Weissenberger G."/>
            <person name="Zhu Y."/>
            <person name="Hemphill L."/>
            <person name="Shang Y."/>
            <person name="Youmans B."/>
            <person name="Ayvaz T."/>
            <person name="Ross M."/>
            <person name="Santibanez J."/>
            <person name="Aqrawi P."/>
            <person name="Gross S."/>
            <person name="Joshi V."/>
            <person name="Fowler G."/>
            <person name="Nazareth L."/>
            <person name="Reid J."/>
            <person name="Worley K."/>
            <person name="Petrosino J."/>
            <person name="Highlander S."/>
            <person name="Gibbs R."/>
        </authorList>
    </citation>
    <scope>NUCLEOTIDE SEQUENCE [LARGE SCALE GENOMIC DNA]</scope>
    <source>
        <strain evidence="2 3">ATCC 23263</strain>
    </source>
</reference>
<accession>E6MK04</accession>
<proteinExistence type="predicted"/>
<dbReference type="HOGENOM" id="CLU_3121615_0_0_9"/>
<organism evidence="2 3">
    <name type="scientific">Pseudoramibacter alactolyticus ATCC 23263</name>
    <dbReference type="NCBI Taxonomy" id="887929"/>
    <lineage>
        <taxon>Bacteria</taxon>
        <taxon>Bacillati</taxon>
        <taxon>Bacillota</taxon>
        <taxon>Clostridia</taxon>
        <taxon>Eubacteriales</taxon>
        <taxon>Eubacteriaceae</taxon>
        <taxon>Pseudoramibacter</taxon>
    </lineage>
</organism>
<keyword evidence="3" id="KW-1185">Reference proteome</keyword>
<comment type="caution">
    <text evidence="2">The sequence shown here is derived from an EMBL/GenBank/DDBJ whole genome shotgun (WGS) entry which is preliminary data.</text>
</comment>
<name>E6MK04_9FIRM</name>